<sequence>MKMLTKFTGGPLATGTFTLLALIAFAGNSVLCRLALADDSIDPASFTVIRLLSGAIILALIILVNRRPQISGQTGSWTGAAMLFVYAVGFSYAYVSLDTGVGALILFGAVQLTMILTGLATGNKIRHPEWAGLILAFAGFVYLIQPRLTVPESAAGVAMMTLAGIAWGCYSLKGRGSLGAINDTAYNFFRTIPFVLVLALVTLDGAYWSQTGLLLAVASGAVTSGIGYALWYIALRNLSVTVAAVGQLSVPVIAAVGGVIFAGELITMRMSLAAVLVLGGIFIVVMSRYRHARMVAREGS</sequence>
<evidence type="ECO:0000256" key="2">
    <source>
        <dbReference type="ARBA" id="ARBA00022692"/>
    </source>
</evidence>
<dbReference type="AlphaFoldDB" id="A0A094IWK8"/>
<keyword evidence="4 5" id="KW-0472">Membrane</keyword>
<feature type="transmembrane region" description="Helical" evidence="5">
    <location>
        <begin position="77"/>
        <end position="95"/>
    </location>
</feature>
<dbReference type="InterPro" id="IPR050638">
    <property type="entry name" value="AA-Vitamin_Transporters"/>
</dbReference>
<feature type="transmembrane region" description="Helical" evidence="5">
    <location>
        <begin position="101"/>
        <end position="121"/>
    </location>
</feature>
<feature type="domain" description="EamA" evidence="6">
    <location>
        <begin position="156"/>
        <end position="285"/>
    </location>
</feature>
<evidence type="ECO:0000256" key="3">
    <source>
        <dbReference type="ARBA" id="ARBA00022989"/>
    </source>
</evidence>
<dbReference type="InterPro" id="IPR037185">
    <property type="entry name" value="EmrE-like"/>
</dbReference>
<evidence type="ECO:0000256" key="1">
    <source>
        <dbReference type="ARBA" id="ARBA00004141"/>
    </source>
</evidence>
<dbReference type="RefSeq" id="WP_084694041.1">
    <property type="nucleotide sequence ID" value="NZ_JPER01000001.1"/>
</dbReference>
<protein>
    <submittedName>
        <fullName evidence="7">Membrane protein</fullName>
    </submittedName>
</protein>
<name>A0A094IWK8_9GAMM</name>
<evidence type="ECO:0000256" key="5">
    <source>
        <dbReference type="SAM" id="Phobius"/>
    </source>
</evidence>
<dbReference type="STRING" id="435908.IDSA_05200"/>
<keyword evidence="2 5" id="KW-0812">Transmembrane</keyword>
<dbReference type="PANTHER" id="PTHR32322:SF9">
    <property type="entry name" value="AMINO-ACID METABOLITE EFFLUX PUMP-RELATED"/>
    <property type="match status" value="1"/>
</dbReference>
<proteinExistence type="predicted"/>
<dbReference type="SUPFAM" id="SSF103481">
    <property type="entry name" value="Multidrug resistance efflux transporter EmrE"/>
    <property type="match status" value="2"/>
</dbReference>
<feature type="transmembrane region" description="Helical" evidence="5">
    <location>
        <begin position="184"/>
        <end position="207"/>
    </location>
</feature>
<keyword evidence="8" id="KW-1185">Reference proteome</keyword>
<organism evidence="7 8">
    <name type="scientific">Pseudidiomarina salinarum</name>
    <dbReference type="NCBI Taxonomy" id="435908"/>
    <lineage>
        <taxon>Bacteria</taxon>
        <taxon>Pseudomonadati</taxon>
        <taxon>Pseudomonadota</taxon>
        <taxon>Gammaproteobacteria</taxon>
        <taxon>Alteromonadales</taxon>
        <taxon>Idiomarinaceae</taxon>
        <taxon>Pseudidiomarina</taxon>
    </lineage>
</organism>
<feature type="transmembrane region" description="Helical" evidence="5">
    <location>
        <begin position="213"/>
        <end position="233"/>
    </location>
</feature>
<evidence type="ECO:0000313" key="8">
    <source>
        <dbReference type="Proteomes" id="UP000054363"/>
    </source>
</evidence>
<dbReference type="Proteomes" id="UP000054363">
    <property type="component" value="Unassembled WGS sequence"/>
</dbReference>
<dbReference type="EMBL" id="JPER01000001">
    <property type="protein sequence ID" value="KFZ32070.1"/>
    <property type="molecule type" value="Genomic_DNA"/>
</dbReference>
<dbReference type="InterPro" id="IPR000620">
    <property type="entry name" value="EamA_dom"/>
</dbReference>
<feature type="transmembrane region" description="Helical" evidence="5">
    <location>
        <begin position="268"/>
        <end position="287"/>
    </location>
</feature>
<dbReference type="Pfam" id="PF00892">
    <property type="entry name" value="EamA"/>
    <property type="match status" value="2"/>
</dbReference>
<comment type="caution">
    <text evidence="7">The sequence shown here is derived from an EMBL/GenBank/DDBJ whole genome shotgun (WGS) entry which is preliminary data.</text>
</comment>
<gene>
    <name evidence="7" type="ORF">IDSA_05200</name>
</gene>
<feature type="transmembrane region" description="Helical" evidence="5">
    <location>
        <begin position="130"/>
        <end position="148"/>
    </location>
</feature>
<evidence type="ECO:0000259" key="6">
    <source>
        <dbReference type="Pfam" id="PF00892"/>
    </source>
</evidence>
<feature type="transmembrane region" description="Helical" evidence="5">
    <location>
        <begin position="154"/>
        <end position="172"/>
    </location>
</feature>
<feature type="transmembrane region" description="Helical" evidence="5">
    <location>
        <begin position="47"/>
        <end position="65"/>
    </location>
</feature>
<evidence type="ECO:0000313" key="7">
    <source>
        <dbReference type="EMBL" id="KFZ32070.1"/>
    </source>
</evidence>
<evidence type="ECO:0000256" key="4">
    <source>
        <dbReference type="ARBA" id="ARBA00023136"/>
    </source>
</evidence>
<feature type="transmembrane region" description="Helical" evidence="5">
    <location>
        <begin position="240"/>
        <end position="262"/>
    </location>
</feature>
<dbReference type="eggNOG" id="COG0697">
    <property type="taxonomic scope" value="Bacteria"/>
</dbReference>
<dbReference type="GO" id="GO:0016020">
    <property type="term" value="C:membrane"/>
    <property type="evidence" value="ECO:0007669"/>
    <property type="project" value="UniProtKB-SubCell"/>
</dbReference>
<keyword evidence="3 5" id="KW-1133">Transmembrane helix</keyword>
<feature type="domain" description="EamA" evidence="6">
    <location>
        <begin position="17"/>
        <end position="143"/>
    </location>
</feature>
<comment type="subcellular location">
    <subcellularLocation>
        <location evidence="1">Membrane</location>
        <topology evidence="1">Multi-pass membrane protein</topology>
    </subcellularLocation>
</comment>
<reference evidence="7 8" key="1">
    <citation type="submission" date="2014-06" db="EMBL/GenBank/DDBJ databases">
        <title>The draft genome sequence of Idiomarina salinarum ISL-52.</title>
        <authorList>
            <person name="Du J."/>
            <person name="Shao Z."/>
        </authorList>
    </citation>
    <scope>NUCLEOTIDE SEQUENCE [LARGE SCALE GENOMIC DNA]</scope>
    <source>
        <strain evidence="7 8">ISL-52</strain>
    </source>
</reference>
<dbReference type="PANTHER" id="PTHR32322">
    <property type="entry name" value="INNER MEMBRANE TRANSPORTER"/>
    <property type="match status" value="1"/>
</dbReference>
<accession>A0A094IWK8</accession>